<organism evidence="2 3">
    <name type="scientific">Bacillus norwichensis</name>
    <dbReference type="NCBI Taxonomy" id="2762217"/>
    <lineage>
        <taxon>Bacteria</taxon>
        <taxon>Bacillati</taxon>
        <taxon>Bacillota</taxon>
        <taxon>Bacilli</taxon>
        <taxon>Bacillales</taxon>
        <taxon>Bacillaceae</taxon>
        <taxon>Bacillus</taxon>
    </lineage>
</organism>
<keyword evidence="1" id="KW-0812">Transmembrane</keyword>
<evidence type="ECO:0000313" key="3">
    <source>
        <dbReference type="Proteomes" id="UP000648182"/>
    </source>
</evidence>
<dbReference type="EMBL" id="JACSPV010000025">
    <property type="protein sequence ID" value="MBD8006161.1"/>
    <property type="molecule type" value="Genomic_DNA"/>
</dbReference>
<keyword evidence="1" id="KW-0472">Membrane</keyword>
<gene>
    <name evidence="2" type="ORF">H9631_13855</name>
</gene>
<evidence type="ECO:0000256" key="1">
    <source>
        <dbReference type="SAM" id="Phobius"/>
    </source>
</evidence>
<evidence type="ECO:0000313" key="2">
    <source>
        <dbReference type="EMBL" id="MBD8006161.1"/>
    </source>
</evidence>
<comment type="caution">
    <text evidence="2">The sequence shown here is derived from an EMBL/GenBank/DDBJ whole genome shotgun (WGS) entry which is preliminary data.</text>
</comment>
<accession>A0ABR8VNM0</accession>
<feature type="transmembrane region" description="Helical" evidence="1">
    <location>
        <begin position="62"/>
        <end position="81"/>
    </location>
</feature>
<dbReference type="PANTHER" id="PTHR33408:SF2">
    <property type="entry name" value="TRANSPOSASE DDE DOMAIN-CONTAINING PROTEIN"/>
    <property type="match status" value="1"/>
</dbReference>
<keyword evidence="1" id="KW-1133">Transmembrane helix</keyword>
<keyword evidence="3" id="KW-1185">Reference proteome</keyword>
<dbReference type="Proteomes" id="UP000648182">
    <property type="component" value="Unassembled WGS sequence"/>
</dbReference>
<name>A0ABR8VNM0_9BACI</name>
<sequence>MLKVILYAYSQKIYSCREIEQRKSSIMWLVAIQQLDFRTINDFRSDLMNAPPLKMDILHWKTTFWMVSGWGLLAISILLYGKNPASVLKRNKKRR</sequence>
<reference evidence="2 3" key="1">
    <citation type="submission" date="2020-08" db="EMBL/GenBank/DDBJ databases">
        <title>A Genomic Blueprint of the Chicken Gut Microbiome.</title>
        <authorList>
            <person name="Gilroy R."/>
            <person name="Ravi A."/>
            <person name="Getino M."/>
            <person name="Pursley I."/>
            <person name="Horton D.L."/>
            <person name="Alikhan N.-F."/>
            <person name="Baker D."/>
            <person name="Gharbi K."/>
            <person name="Hall N."/>
            <person name="Watson M."/>
            <person name="Adriaenssens E.M."/>
            <person name="Foster-Nyarko E."/>
            <person name="Jarju S."/>
            <person name="Secka A."/>
            <person name="Antonio M."/>
            <person name="Oren A."/>
            <person name="Chaudhuri R."/>
            <person name="La Ragione R.M."/>
            <person name="Hildebrand F."/>
            <person name="Pallen M.J."/>
        </authorList>
    </citation>
    <scope>NUCLEOTIDE SEQUENCE [LARGE SCALE GENOMIC DNA]</scope>
    <source>
        <strain evidence="2 3">Sa1BUA2</strain>
    </source>
</reference>
<dbReference type="PANTHER" id="PTHR33408">
    <property type="entry name" value="TRANSPOSASE"/>
    <property type="match status" value="1"/>
</dbReference>
<protein>
    <submittedName>
        <fullName evidence="2">Transposase</fullName>
    </submittedName>
</protein>
<proteinExistence type="predicted"/>